<organism evidence="2 3">
    <name type="scientific">Portunus trituberculatus</name>
    <name type="common">Swimming crab</name>
    <name type="synonym">Neptunus trituberculatus</name>
    <dbReference type="NCBI Taxonomy" id="210409"/>
    <lineage>
        <taxon>Eukaryota</taxon>
        <taxon>Metazoa</taxon>
        <taxon>Ecdysozoa</taxon>
        <taxon>Arthropoda</taxon>
        <taxon>Crustacea</taxon>
        <taxon>Multicrustacea</taxon>
        <taxon>Malacostraca</taxon>
        <taxon>Eumalacostraca</taxon>
        <taxon>Eucarida</taxon>
        <taxon>Decapoda</taxon>
        <taxon>Pleocyemata</taxon>
        <taxon>Brachyura</taxon>
        <taxon>Eubrachyura</taxon>
        <taxon>Portunoidea</taxon>
        <taxon>Portunidae</taxon>
        <taxon>Portuninae</taxon>
        <taxon>Portunus</taxon>
    </lineage>
</organism>
<accession>A0A5B7JKN6</accession>
<evidence type="ECO:0000313" key="3">
    <source>
        <dbReference type="Proteomes" id="UP000324222"/>
    </source>
</evidence>
<reference evidence="2 3" key="1">
    <citation type="submission" date="2019-05" db="EMBL/GenBank/DDBJ databases">
        <title>Another draft genome of Portunus trituberculatus and its Hox gene families provides insights of decapod evolution.</title>
        <authorList>
            <person name="Jeong J.-H."/>
            <person name="Song I."/>
            <person name="Kim S."/>
            <person name="Choi T."/>
            <person name="Kim D."/>
            <person name="Ryu S."/>
            <person name="Kim W."/>
        </authorList>
    </citation>
    <scope>NUCLEOTIDE SEQUENCE [LARGE SCALE GENOMIC DNA]</scope>
    <source>
        <tissue evidence="2">Muscle</tissue>
    </source>
</reference>
<gene>
    <name evidence="2" type="ORF">E2C01_092595</name>
</gene>
<feature type="region of interest" description="Disordered" evidence="1">
    <location>
        <begin position="1"/>
        <end position="35"/>
    </location>
</feature>
<dbReference type="Proteomes" id="UP000324222">
    <property type="component" value="Unassembled WGS sequence"/>
</dbReference>
<comment type="caution">
    <text evidence="2">The sequence shown here is derived from an EMBL/GenBank/DDBJ whole genome shotgun (WGS) entry which is preliminary data.</text>
</comment>
<sequence>MLGSPSATPAGKDEKKRKGKPGEPNLSVWQWRHLT</sequence>
<keyword evidence="3" id="KW-1185">Reference proteome</keyword>
<evidence type="ECO:0000256" key="1">
    <source>
        <dbReference type="SAM" id="MobiDB-lite"/>
    </source>
</evidence>
<name>A0A5B7JKN6_PORTR</name>
<protein>
    <submittedName>
        <fullName evidence="2">Uncharacterized protein</fullName>
    </submittedName>
</protein>
<dbReference type="AlphaFoldDB" id="A0A5B7JKN6"/>
<proteinExistence type="predicted"/>
<evidence type="ECO:0000313" key="2">
    <source>
        <dbReference type="EMBL" id="MPC97290.1"/>
    </source>
</evidence>
<dbReference type="EMBL" id="VSRR010109288">
    <property type="protein sequence ID" value="MPC97290.1"/>
    <property type="molecule type" value="Genomic_DNA"/>
</dbReference>